<dbReference type="AlphaFoldDB" id="A0A2G6E4R6"/>
<evidence type="ECO:0000256" key="1">
    <source>
        <dbReference type="ARBA" id="ARBA00001966"/>
    </source>
</evidence>
<comment type="cofactor">
    <cofactor evidence="1">
        <name>[4Fe-4S] cluster</name>
        <dbReference type="ChEBI" id="CHEBI:49883"/>
    </cofactor>
</comment>
<evidence type="ECO:0000313" key="9">
    <source>
        <dbReference type="Proteomes" id="UP000229740"/>
    </source>
</evidence>
<dbReference type="GO" id="GO:0046872">
    <property type="term" value="F:metal ion binding"/>
    <property type="evidence" value="ECO:0007669"/>
    <property type="project" value="UniProtKB-KW"/>
</dbReference>
<dbReference type="SFLD" id="SFLDS00029">
    <property type="entry name" value="Radical_SAM"/>
    <property type="match status" value="1"/>
</dbReference>
<keyword evidence="3" id="KW-0949">S-adenosyl-L-methionine</keyword>
<protein>
    <recommendedName>
        <fullName evidence="7">Radical SAM core domain-containing protein</fullName>
    </recommendedName>
</protein>
<dbReference type="InterPro" id="IPR050377">
    <property type="entry name" value="Radical_SAM_PqqE_MftC-like"/>
</dbReference>
<dbReference type="Pfam" id="PF13186">
    <property type="entry name" value="SPASM"/>
    <property type="match status" value="1"/>
</dbReference>
<dbReference type="PANTHER" id="PTHR11228:SF7">
    <property type="entry name" value="PQQA PEPTIDE CYCLASE"/>
    <property type="match status" value="1"/>
</dbReference>
<evidence type="ECO:0000256" key="4">
    <source>
        <dbReference type="ARBA" id="ARBA00022723"/>
    </source>
</evidence>
<dbReference type="Proteomes" id="UP000229740">
    <property type="component" value="Unassembled WGS sequence"/>
</dbReference>
<keyword evidence="6" id="KW-0411">Iron-sulfur</keyword>
<dbReference type="PROSITE" id="PS51918">
    <property type="entry name" value="RADICAL_SAM"/>
    <property type="match status" value="1"/>
</dbReference>
<organism evidence="8 9">
    <name type="scientific">candidate division KSB3 bacterium</name>
    <dbReference type="NCBI Taxonomy" id="2044937"/>
    <lineage>
        <taxon>Bacteria</taxon>
        <taxon>candidate division KSB3</taxon>
    </lineage>
</organism>
<proteinExistence type="predicted"/>
<comment type="caution">
    <text evidence="8">The sequence shown here is derived from an EMBL/GenBank/DDBJ whole genome shotgun (WGS) entry which is preliminary data.</text>
</comment>
<dbReference type="GO" id="GO:0003824">
    <property type="term" value="F:catalytic activity"/>
    <property type="evidence" value="ECO:0007669"/>
    <property type="project" value="InterPro"/>
</dbReference>
<accession>A0A2G6E4R6</accession>
<evidence type="ECO:0000259" key="7">
    <source>
        <dbReference type="PROSITE" id="PS51918"/>
    </source>
</evidence>
<feature type="domain" description="Radical SAM core" evidence="7">
    <location>
        <begin position="46"/>
        <end position="267"/>
    </location>
</feature>
<dbReference type="Gene3D" id="3.20.20.70">
    <property type="entry name" value="Aldolase class I"/>
    <property type="match status" value="1"/>
</dbReference>
<gene>
    <name evidence="8" type="ORF">CSB45_10075</name>
</gene>
<dbReference type="InterPro" id="IPR013785">
    <property type="entry name" value="Aldolase_TIM"/>
</dbReference>
<dbReference type="InterPro" id="IPR007197">
    <property type="entry name" value="rSAM"/>
</dbReference>
<dbReference type="SFLD" id="SFLDG01067">
    <property type="entry name" value="SPASM/twitch_domain_containing"/>
    <property type="match status" value="1"/>
</dbReference>
<dbReference type="EMBL" id="PDPS01000031">
    <property type="protein sequence ID" value="PID56778.1"/>
    <property type="molecule type" value="Genomic_DNA"/>
</dbReference>
<dbReference type="GO" id="GO:0051536">
    <property type="term" value="F:iron-sulfur cluster binding"/>
    <property type="evidence" value="ECO:0007669"/>
    <property type="project" value="UniProtKB-KW"/>
</dbReference>
<evidence type="ECO:0000256" key="3">
    <source>
        <dbReference type="ARBA" id="ARBA00022691"/>
    </source>
</evidence>
<keyword evidence="5" id="KW-0408">Iron</keyword>
<dbReference type="InterPro" id="IPR034391">
    <property type="entry name" value="AdoMet-like_SPASM_containing"/>
</dbReference>
<dbReference type="InterPro" id="IPR058240">
    <property type="entry name" value="rSAM_sf"/>
</dbReference>
<sequence length="390" mass="45115">MHSKEPIHFLFPLLKTPHIIFRASKALYAKHISVQKEYRRNDGGCGIAPQQISVKITNACNLRCKTCGQWGETGYNFDERSSDLRKVVPLARYLRLVDELKPFAPIYYIWGGEPFMYPGLFDFTQRIKDSRSLLAVVTNATMLADRAEEIVKQQWDALMFSLDGPENIHDQIRGRDGTFQKVARGIETLQQYKRDRKSSLPWIMALVTVSVDNAAWIDTIFEVGEQLNIDCMIVYYSWFTDEHIGSAHTAVMQKHLNLTPHKWKGYLFNHHVDTDALLDSLKRIRSRKWSFPHLFIPRLKEDDDIVEYYKNPGNFFGYGPCISPWFVSELMPNGDVAPCRDYPDYITGNVMENSMAEIWNGERYRKFRNALKKNGGTFPICSRCCGLMGW</sequence>
<name>A0A2G6E4R6_9BACT</name>
<keyword evidence="4" id="KW-0479">Metal-binding</keyword>
<dbReference type="SUPFAM" id="SSF102114">
    <property type="entry name" value="Radical SAM enzymes"/>
    <property type="match status" value="1"/>
</dbReference>
<keyword evidence="2" id="KW-0004">4Fe-4S</keyword>
<dbReference type="PANTHER" id="PTHR11228">
    <property type="entry name" value="RADICAL SAM DOMAIN PROTEIN"/>
    <property type="match status" value="1"/>
</dbReference>
<dbReference type="CDD" id="cd21109">
    <property type="entry name" value="SPASM"/>
    <property type="match status" value="1"/>
</dbReference>
<dbReference type="Pfam" id="PF04055">
    <property type="entry name" value="Radical_SAM"/>
    <property type="match status" value="1"/>
</dbReference>
<dbReference type="CDD" id="cd01335">
    <property type="entry name" value="Radical_SAM"/>
    <property type="match status" value="1"/>
</dbReference>
<evidence type="ECO:0000256" key="2">
    <source>
        <dbReference type="ARBA" id="ARBA00022485"/>
    </source>
</evidence>
<dbReference type="SFLD" id="SFLDG01387">
    <property type="entry name" value="BtrN-like_SPASM_domain_contain"/>
    <property type="match status" value="1"/>
</dbReference>
<reference evidence="8 9" key="1">
    <citation type="submission" date="2017-10" db="EMBL/GenBank/DDBJ databases">
        <title>Novel microbial diversity and functional potential in the marine mammal oral microbiome.</title>
        <authorList>
            <person name="Dudek N.K."/>
            <person name="Sun C.L."/>
            <person name="Burstein D."/>
            <person name="Kantor R.S."/>
            <person name="Aliaga Goltsman D.S."/>
            <person name="Bik E.M."/>
            <person name="Thomas B.C."/>
            <person name="Banfield J.F."/>
            <person name="Relman D.A."/>
        </authorList>
    </citation>
    <scope>NUCLEOTIDE SEQUENCE [LARGE SCALE GENOMIC DNA]</scope>
    <source>
        <strain evidence="8">DOLZORAL124_49_17</strain>
    </source>
</reference>
<evidence type="ECO:0000313" key="8">
    <source>
        <dbReference type="EMBL" id="PID56778.1"/>
    </source>
</evidence>
<evidence type="ECO:0000256" key="6">
    <source>
        <dbReference type="ARBA" id="ARBA00023014"/>
    </source>
</evidence>
<evidence type="ECO:0000256" key="5">
    <source>
        <dbReference type="ARBA" id="ARBA00023004"/>
    </source>
</evidence>
<dbReference type="InterPro" id="IPR023885">
    <property type="entry name" value="4Fe4S-binding_SPASM_dom"/>
</dbReference>